<evidence type="ECO:0000313" key="4">
    <source>
        <dbReference type="EMBL" id="CAD7460398.1"/>
    </source>
</evidence>
<accession>A0A7R9NY44</accession>
<evidence type="ECO:0000256" key="3">
    <source>
        <dbReference type="SAM" id="MobiDB-lite"/>
    </source>
</evidence>
<feature type="region of interest" description="Disordered" evidence="3">
    <location>
        <begin position="637"/>
        <end position="658"/>
    </location>
</feature>
<dbReference type="SUPFAM" id="SSF117281">
    <property type="entry name" value="Kelch motif"/>
    <property type="match status" value="1"/>
</dbReference>
<feature type="region of interest" description="Disordered" evidence="3">
    <location>
        <begin position="746"/>
        <end position="773"/>
    </location>
</feature>
<feature type="region of interest" description="Disordered" evidence="3">
    <location>
        <begin position="255"/>
        <end position="297"/>
    </location>
</feature>
<protein>
    <recommendedName>
        <fullName evidence="5">Kelch repeat-containing protein</fullName>
    </recommendedName>
</protein>
<organism evidence="4">
    <name type="scientific">Timema tahoe</name>
    <dbReference type="NCBI Taxonomy" id="61484"/>
    <lineage>
        <taxon>Eukaryota</taxon>
        <taxon>Metazoa</taxon>
        <taxon>Ecdysozoa</taxon>
        <taxon>Arthropoda</taxon>
        <taxon>Hexapoda</taxon>
        <taxon>Insecta</taxon>
        <taxon>Pterygota</taxon>
        <taxon>Neoptera</taxon>
        <taxon>Polyneoptera</taxon>
        <taxon>Phasmatodea</taxon>
        <taxon>Timematodea</taxon>
        <taxon>Timematoidea</taxon>
        <taxon>Timematidae</taxon>
        <taxon>Timema</taxon>
    </lineage>
</organism>
<dbReference type="GO" id="GO:0005794">
    <property type="term" value="C:Golgi apparatus"/>
    <property type="evidence" value="ECO:0007669"/>
    <property type="project" value="TreeGrafter"/>
</dbReference>
<dbReference type="Pfam" id="PF24681">
    <property type="entry name" value="Kelch_KLHDC2_KLHL20_DRC7"/>
    <property type="match status" value="1"/>
</dbReference>
<evidence type="ECO:0000256" key="1">
    <source>
        <dbReference type="ARBA" id="ARBA00022441"/>
    </source>
</evidence>
<dbReference type="InterPro" id="IPR051568">
    <property type="entry name" value="LZTR1/Attractin"/>
</dbReference>
<dbReference type="EMBL" id="OE003671">
    <property type="protein sequence ID" value="CAD7460398.1"/>
    <property type="molecule type" value="Genomic_DNA"/>
</dbReference>
<proteinExistence type="predicted"/>
<dbReference type="AlphaFoldDB" id="A0A7R9NY44"/>
<evidence type="ECO:0008006" key="5">
    <source>
        <dbReference type="Google" id="ProtNLM"/>
    </source>
</evidence>
<name>A0A7R9NY44_9NEOP</name>
<dbReference type="PANTHER" id="PTHR46376">
    <property type="entry name" value="LEUCINE-ZIPPER-LIKE TRANSCRIPTIONAL REGULATOR 1"/>
    <property type="match status" value="1"/>
</dbReference>
<reference evidence="4" key="1">
    <citation type="submission" date="2020-11" db="EMBL/GenBank/DDBJ databases">
        <authorList>
            <person name="Tran Van P."/>
        </authorList>
    </citation>
    <scope>NUCLEOTIDE SEQUENCE</scope>
</reference>
<sequence length="843" mass="92067">MSLSQRTVPPATKRLNNAWRKVRAQKGVAVPRGRRGHSALIHRGTMLVYGGYQDLRGSSNELWGFHFDRKSKDESLLLETRSYLAGGAHRDDLVVVLFTETESWHLLSSPAGRMGSSGGGGGGELPPARHKHSAILHDDAIWVYGGMTDLQERADLWRWDTVWPPPDVAVSKTWLNVRSKPGPGALHSHAACKLPSSMLLFGGERDGHPTNELWRFHFGTETWERLQVSGVRPHPRAESVALTVSELLLEDPVTPPSSTFTKPSAASHSLLRGHRSRGGGSVDRTTNLHPRHSSYLPNNRVSPCEKKYVFTPVSGNYVDGSQDDTGARRRCYSVHQQGVGVTPNGSGFLREISKLSQINLSRLSHHKCSYSVLTSSSHDESTESLLLQPSSASEDQSQQPEEVQGTPSKMVKSQSTSVITRRKPMVSPERPTVLVTQHHGGCARSSVHRPVAMAHDPESDGNGLTRDPTSVPNFGTLGHTLPTPVLTPVEITKLVYLDTDDEMENDVFGSGDPSSQGRVIQVRPSTVNTDFAALHQRFQPSLQGEGGTRSESYNSHLLSAGYADSTAPSCHITYKSSGIPKSASVRFRAGHQVADLEENSDETVSTSDYASIASVSNYSMYNRPSPVDPHFQHDHQTDECNNGRFGKPTNGKVKTPSREGPFGFCNPNYLGPDIQTILASAGQRKSWHVSTPTSGDQDCAVHKKQFQSFAQLLNSPPDSVLEDASGRSISRQFCADELVELQNMDQSPSLATPPAGRNPPQYLALAPSGGLDRRKKCRASSASRAEKTQSSASPLEIEDQGHFSMVPPVALYVFLLGGKEQGQVTVFKRPMSVWKLQLAKNVF</sequence>
<feature type="compositionally biased region" description="Polar residues" evidence="3">
    <location>
        <begin position="383"/>
        <end position="419"/>
    </location>
</feature>
<keyword evidence="1" id="KW-0880">Kelch repeat</keyword>
<feature type="region of interest" description="Disordered" evidence="3">
    <location>
        <begin position="380"/>
        <end position="427"/>
    </location>
</feature>
<dbReference type="Gene3D" id="2.120.10.80">
    <property type="entry name" value="Kelch-type beta propeller"/>
    <property type="match status" value="2"/>
</dbReference>
<dbReference type="PANTHER" id="PTHR46376:SF1">
    <property type="entry name" value="LEUCINE-ZIPPER-LIKE TRANSCRIPTIONAL REGULATOR 1"/>
    <property type="match status" value="1"/>
</dbReference>
<gene>
    <name evidence="4" type="ORF">TTEB3V08_LOCUS8330</name>
</gene>
<evidence type="ECO:0000256" key="2">
    <source>
        <dbReference type="ARBA" id="ARBA00022737"/>
    </source>
</evidence>
<feature type="compositionally biased region" description="Polar residues" evidence="3">
    <location>
        <begin position="256"/>
        <end position="266"/>
    </location>
</feature>
<dbReference type="InterPro" id="IPR015915">
    <property type="entry name" value="Kelch-typ_b-propeller"/>
</dbReference>
<keyword evidence="2" id="KW-0677">Repeat</keyword>